<dbReference type="Pfam" id="PF20434">
    <property type="entry name" value="BD-FAE"/>
    <property type="match status" value="1"/>
</dbReference>
<comment type="similarity">
    <text evidence="2">Belongs to the AB hydrolase superfamily. Isoprenylcysteine methylesterase family.</text>
</comment>
<sequence length="495" mass="54958">MHVSQQAAAVSAFAKTQDKVHEHSLGAHNAGRLPVHSKRRLSMGAERSPEPAEATVEGTTPSPEPEPLPQRTVNVRAYDSRQSASYARSVSRTLSWGGATLDTQQLQERALRITGQQMDELSDGALQPEEPQTSLQNALLALQETFLVFRLAVLLYSYLGLGTRWTGKLLRLILYSVLLLPGFIQMGIFYFVSPRVTRSLAYGLAARNRLDMYRPPAKRKRPPNGYRVVIYITGGAWTIGYKAWGSLLGRRISKHGVIVYCLDYRNFPQGSILDMMRDCNTGIRWILNHTHFHGGDPSQVYLVGQSCGAQLAAITMITQAEQAHQKAQLPGGFPAWQPQRIRALVGVSGVYNCFDLADHFNRRGLYRKLFDKIMSVNGQPNLKLFSPTYCIKGVEWGESLPPVLLLHGTADTCALVSNATQFDKALEEAGAQVEIRYYEGETHTSPLIENPMRGGHDRLVDDILGCVLGHDDLSPWQMPLCPSFLINAAAWVCPF</sequence>
<feature type="compositionally biased region" description="Basic and acidic residues" evidence="5">
    <location>
        <begin position="16"/>
        <end position="25"/>
    </location>
</feature>
<keyword evidence="6" id="KW-0472">Membrane</keyword>
<dbReference type="PANTHER" id="PTHR48081:SF33">
    <property type="entry name" value="KYNURENINE FORMAMIDASE"/>
    <property type="match status" value="1"/>
</dbReference>
<name>A0AAV1HTQ7_9CHLO</name>
<gene>
    <name evidence="8" type="ORF">CVIRNUC_000054</name>
</gene>
<keyword evidence="9" id="KW-1185">Reference proteome</keyword>
<dbReference type="EMBL" id="CAUYUE010000001">
    <property type="protein sequence ID" value="CAK0731873.1"/>
    <property type="molecule type" value="Genomic_DNA"/>
</dbReference>
<comment type="caution">
    <text evidence="8">The sequence shown here is derived from an EMBL/GenBank/DDBJ whole genome shotgun (WGS) entry which is preliminary data.</text>
</comment>
<feature type="domain" description="BD-FAE-like" evidence="7">
    <location>
        <begin position="210"/>
        <end position="426"/>
    </location>
</feature>
<feature type="compositionally biased region" description="Low complexity" evidence="5">
    <location>
        <begin position="1"/>
        <end position="12"/>
    </location>
</feature>
<evidence type="ECO:0000256" key="3">
    <source>
        <dbReference type="ARBA" id="ARBA00038928"/>
    </source>
</evidence>
<dbReference type="InterPro" id="IPR049492">
    <property type="entry name" value="BD-FAE-like_dom"/>
</dbReference>
<dbReference type="EC" id="3.1.1.n2" evidence="3"/>
<evidence type="ECO:0000256" key="2">
    <source>
        <dbReference type="ARBA" id="ARBA00038028"/>
    </source>
</evidence>
<proteinExistence type="inferred from homology"/>
<feature type="transmembrane region" description="Helical" evidence="6">
    <location>
        <begin position="138"/>
        <end position="160"/>
    </location>
</feature>
<keyword evidence="1" id="KW-0378">Hydrolase</keyword>
<evidence type="ECO:0000313" key="9">
    <source>
        <dbReference type="Proteomes" id="UP001314263"/>
    </source>
</evidence>
<evidence type="ECO:0000313" key="8">
    <source>
        <dbReference type="EMBL" id="CAK0731873.1"/>
    </source>
</evidence>
<comment type="catalytic activity">
    <reaction evidence="4">
        <text>[protein]-C-terminal S-[(2E,6E)-farnesyl]-L-cysteine methyl ester + H2O = [protein]-C-terminal S-[(2E,6E)-farnesyl]-L-cysteine + methanol + H(+)</text>
        <dbReference type="Rhea" id="RHEA:48520"/>
        <dbReference type="Rhea" id="RHEA-COMP:12125"/>
        <dbReference type="Rhea" id="RHEA-COMP:12126"/>
        <dbReference type="ChEBI" id="CHEBI:15377"/>
        <dbReference type="ChEBI" id="CHEBI:15378"/>
        <dbReference type="ChEBI" id="CHEBI:17790"/>
        <dbReference type="ChEBI" id="CHEBI:90510"/>
        <dbReference type="ChEBI" id="CHEBI:90511"/>
        <dbReference type="EC" id="3.1.1.n2"/>
    </reaction>
</comment>
<keyword evidence="6" id="KW-0812">Transmembrane</keyword>
<reference evidence="8 9" key="1">
    <citation type="submission" date="2023-10" db="EMBL/GenBank/DDBJ databases">
        <authorList>
            <person name="Maclean D."/>
            <person name="Macfadyen A."/>
        </authorList>
    </citation>
    <scope>NUCLEOTIDE SEQUENCE [LARGE SCALE GENOMIC DNA]</scope>
</reference>
<dbReference type="GO" id="GO:0016787">
    <property type="term" value="F:hydrolase activity"/>
    <property type="evidence" value="ECO:0007669"/>
    <property type="project" value="UniProtKB-KW"/>
</dbReference>
<feature type="region of interest" description="Disordered" evidence="5">
    <location>
        <begin position="1"/>
        <end position="70"/>
    </location>
</feature>
<evidence type="ECO:0000256" key="1">
    <source>
        <dbReference type="ARBA" id="ARBA00022801"/>
    </source>
</evidence>
<feature type="transmembrane region" description="Helical" evidence="6">
    <location>
        <begin position="225"/>
        <end position="244"/>
    </location>
</feature>
<evidence type="ECO:0000256" key="4">
    <source>
        <dbReference type="ARBA" id="ARBA00049507"/>
    </source>
</evidence>
<dbReference type="Proteomes" id="UP001314263">
    <property type="component" value="Unassembled WGS sequence"/>
</dbReference>
<protein>
    <recommendedName>
        <fullName evidence="3">protein-S-isoprenylcysteine alpha-carbonyl methylesterase</fullName>
        <ecNumber evidence="3">3.1.1.n2</ecNumber>
    </recommendedName>
</protein>
<accession>A0AAV1HTQ7</accession>
<dbReference type="InterPro" id="IPR029058">
    <property type="entry name" value="AB_hydrolase_fold"/>
</dbReference>
<dbReference type="PANTHER" id="PTHR48081">
    <property type="entry name" value="AB HYDROLASE SUPERFAMILY PROTEIN C4A8.06C"/>
    <property type="match status" value="1"/>
</dbReference>
<dbReference type="InterPro" id="IPR050300">
    <property type="entry name" value="GDXG_lipolytic_enzyme"/>
</dbReference>
<organism evidence="8 9">
    <name type="scientific">Coccomyxa viridis</name>
    <dbReference type="NCBI Taxonomy" id="1274662"/>
    <lineage>
        <taxon>Eukaryota</taxon>
        <taxon>Viridiplantae</taxon>
        <taxon>Chlorophyta</taxon>
        <taxon>core chlorophytes</taxon>
        <taxon>Trebouxiophyceae</taxon>
        <taxon>Trebouxiophyceae incertae sedis</taxon>
        <taxon>Coccomyxaceae</taxon>
        <taxon>Coccomyxa</taxon>
    </lineage>
</organism>
<evidence type="ECO:0000256" key="5">
    <source>
        <dbReference type="SAM" id="MobiDB-lite"/>
    </source>
</evidence>
<dbReference type="AlphaFoldDB" id="A0AAV1HTQ7"/>
<dbReference type="Gene3D" id="3.40.50.1820">
    <property type="entry name" value="alpha/beta hydrolase"/>
    <property type="match status" value="1"/>
</dbReference>
<feature type="transmembrane region" description="Helical" evidence="6">
    <location>
        <begin position="172"/>
        <end position="192"/>
    </location>
</feature>
<evidence type="ECO:0000259" key="7">
    <source>
        <dbReference type="Pfam" id="PF20434"/>
    </source>
</evidence>
<evidence type="ECO:0000256" key="6">
    <source>
        <dbReference type="SAM" id="Phobius"/>
    </source>
</evidence>
<keyword evidence="6" id="KW-1133">Transmembrane helix</keyword>
<dbReference type="SUPFAM" id="SSF53474">
    <property type="entry name" value="alpha/beta-Hydrolases"/>
    <property type="match status" value="1"/>
</dbReference>